<dbReference type="CDD" id="cd06529">
    <property type="entry name" value="S24_LexA-like"/>
    <property type="match status" value="1"/>
</dbReference>
<dbReference type="SUPFAM" id="SSF47413">
    <property type="entry name" value="lambda repressor-like DNA-binding domains"/>
    <property type="match status" value="1"/>
</dbReference>
<sequence length="221" mass="23985">MDIRDTRRENLRQLVNEFGTKAGFGRHYNVDPTYISQILNGHRNLGEKAARKLEATMGLPKLALDNLPEKGSSEGLSSGQVNVVPGPNIHRSVPLISWIQAGGWSEIIDNFQPGEAEEWRETTARVGPHAFALRVEGDSMTAPSGVSIPEGSVVIIDPDAAYINGSIVVAKLVDTQEATLKKLIIDGPNRYLKPLNPAYSPIAINGNCRIIGVAKKVELDL</sequence>
<keyword evidence="3" id="KW-1185">Reference proteome</keyword>
<accession>A0A9X2EQW2</accession>
<proteinExistence type="predicted"/>
<dbReference type="EMBL" id="JALBWM010000199">
    <property type="protein sequence ID" value="MCO1336799.1"/>
    <property type="molecule type" value="Genomic_DNA"/>
</dbReference>
<dbReference type="Pfam" id="PF00717">
    <property type="entry name" value="Peptidase_S24"/>
    <property type="match status" value="1"/>
</dbReference>
<dbReference type="PANTHER" id="PTHR33516:SF2">
    <property type="entry name" value="LEXA REPRESSOR-RELATED"/>
    <property type="match status" value="1"/>
</dbReference>
<dbReference type="InterPro" id="IPR036286">
    <property type="entry name" value="LexA/Signal_pep-like_sf"/>
</dbReference>
<dbReference type="SUPFAM" id="SSF51306">
    <property type="entry name" value="LexA/Signal peptidase"/>
    <property type="match status" value="1"/>
</dbReference>
<name>A0A9X2EQW2_9GAMM</name>
<dbReference type="GO" id="GO:0003677">
    <property type="term" value="F:DNA binding"/>
    <property type="evidence" value="ECO:0007669"/>
    <property type="project" value="InterPro"/>
</dbReference>
<evidence type="ECO:0000313" key="2">
    <source>
        <dbReference type="EMBL" id="MCO1336799.1"/>
    </source>
</evidence>
<reference evidence="2" key="1">
    <citation type="journal article" date="2022" name="Arch. Microbiol.">
        <title>Microbulbifer okhotskensis sp. nov., isolated from a deep bottom sediment of the Okhotsk Sea.</title>
        <authorList>
            <person name="Romanenko L."/>
            <person name="Kurilenko V."/>
            <person name="Otstavnykh N."/>
            <person name="Velansky P."/>
            <person name="Isaeva M."/>
            <person name="Mikhailov V."/>
        </authorList>
    </citation>
    <scope>NUCLEOTIDE SEQUENCE</scope>
    <source>
        <strain evidence="2">OS29</strain>
    </source>
</reference>
<evidence type="ECO:0000313" key="3">
    <source>
        <dbReference type="Proteomes" id="UP001139028"/>
    </source>
</evidence>
<organism evidence="2 3">
    <name type="scientific">Microbulbifer okhotskensis</name>
    <dbReference type="NCBI Taxonomy" id="2926617"/>
    <lineage>
        <taxon>Bacteria</taxon>
        <taxon>Pseudomonadati</taxon>
        <taxon>Pseudomonadota</taxon>
        <taxon>Gammaproteobacteria</taxon>
        <taxon>Cellvibrionales</taxon>
        <taxon>Microbulbiferaceae</taxon>
        <taxon>Microbulbifer</taxon>
    </lineage>
</organism>
<gene>
    <name evidence="2" type="ORF">MO867_20950</name>
</gene>
<dbReference type="InterPro" id="IPR010982">
    <property type="entry name" value="Lambda_DNA-bd_dom_sf"/>
</dbReference>
<protein>
    <submittedName>
        <fullName evidence="2">LexA family transcriptional regulator</fullName>
    </submittedName>
</protein>
<dbReference type="PANTHER" id="PTHR33516">
    <property type="entry name" value="LEXA REPRESSOR"/>
    <property type="match status" value="1"/>
</dbReference>
<comment type="caution">
    <text evidence="2">The sequence shown here is derived from an EMBL/GenBank/DDBJ whole genome shotgun (WGS) entry which is preliminary data.</text>
</comment>
<feature type="domain" description="Peptidase S24/S26A/S26B/S26C" evidence="1">
    <location>
        <begin position="94"/>
        <end position="214"/>
    </location>
</feature>
<dbReference type="Proteomes" id="UP001139028">
    <property type="component" value="Unassembled WGS sequence"/>
</dbReference>
<dbReference type="InterPro" id="IPR015927">
    <property type="entry name" value="Peptidase_S24_S26A/B/C"/>
</dbReference>
<dbReference type="InterPro" id="IPR039418">
    <property type="entry name" value="LexA-like"/>
</dbReference>
<dbReference type="AlphaFoldDB" id="A0A9X2EQW2"/>
<evidence type="ECO:0000259" key="1">
    <source>
        <dbReference type="Pfam" id="PF00717"/>
    </source>
</evidence>
<dbReference type="RefSeq" id="WP_252472731.1">
    <property type="nucleotide sequence ID" value="NZ_JALBWM010000199.1"/>
</dbReference>
<dbReference type="Gene3D" id="2.10.109.10">
    <property type="entry name" value="Umud Fragment, subunit A"/>
    <property type="match status" value="1"/>
</dbReference>
<dbReference type="InterPro" id="IPR050077">
    <property type="entry name" value="LexA_repressor"/>
</dbReference>